<name>F0ENZ2_ENTCA</name>
<dbReference type="EMBL" id="AEWT01000031">
    <property type="protein sequence ID" value="EGC68017.1"/>
    <property type="molecule type" value="Genomic_DNA"/>
</dbReference>
<proteinExistence type="predicted"/>
<gene>
    <name evidence="1" type="ORF">HMPREF9087_3134</name>
</gene>
<sequence>MIIEEKTGAASASPSTFSHDQLTMIQSTSWAFLPLFICVKTARHKMNAY</sequence>
<dbReference type="AlphaFoldDB" id="F0ENZ2"/>
<accession>F0ENZ2</accession>
<dbReference type="Proteomes" id="UP000004835">
    <property type="component" value="Unassembled WGS sequence"/>
</dbReference>
<comment type="caution">
    <text evidence="1">The sequence shown here is derived from an EMBL/GenBank/DDBJ whole genome shotgun (WGS) entry which is preliminary data.</text>
</comment>
<organism evidence="1 2">
    <name type="scientific">Enterococcus casseliflavus ATCC 12755</name>
    <dbReference type="NCBI Taxonomy" id="888066"/>
    <lineage>
        <taxon>Bacteria</taxon>
        <taxon>Bacillati</taxon>
        <taxon>Bacillota</taxon>
        <taxon>Bacilli</taxon>
        <taxon>Lactobacillales</taxon>
        <taxon>Enterococcaceae</taxon>
        <taxon>Enterococcus</taxon>
    </lineage>
</organism>
<dbReference type="HOGENOM" id="CLU_3135350_0_0_9"/>
<protein>
    <submittedName>
        <fullName evidence="1">Uncharacterized protein</fullName>
    </submittedName>
</protein>
<evidence type="ECO:0000313" key="2">
    <source>
        <dbReference type="Proteomes" id="UP000004835"/>
    </source>
</evidence>
<evidence type="ECO:0000313" key="1">
    <source>
        <dbReference type="EMBL" id="EGC68017.1"/>
    </source>
</evidence>
<reference evidence="1 2" key="1">
    <citation type="submission" date="2011-01" db="EMBL/GenBank/DDBJ databases">
        <authorList>
            <person name="Muzny D."/>
            <person name="Qin X."/>
            <person name="Deng J."/>
            <person name="Jiang H."/>
            <person name="Liu Y."/>
            <person name="Qu J."/>
            <person name="Song X.-Z."/>
            <person name="Zhang L."/>
            <person name="Thornton R."/>
            <person name="Coyle M."/>
            <person name="Francisco L."/>
            <person name="Jackson L."/>
            <person name="Javaid M."/>
            <person name="Korchina V."/>
            <person name="Kovar C."/>
            <person name="Mata R."/>
            <person name="Mathew T."/>
            <person name="Ngo R."/>
            <person name="Nguyen L."/>
            <person name="Nguyen N."/>
            <person name="Okwuonu G."/>
            <person name="Ongeri F."/>
            <person name="Pham C."/>
            <person name="Simmons D."/>
            <person name="Wilczek-Boney K."/>
            <person name="Hale W."/>
            <person name="Jakkamsetti A."/>
            <person name="Pham P."/>
            <person name="Ruth R."/>
            <person name="San Lucas F."/>
            <person name="Warren J."/>
            <person name="Zhang J."/>
            <person name="Zhao Z."/>
            <person name="Zhou C."/>
            <person name="Zhu D."/>
            <person name="Lee S."/>
            <person name="Bess C."/>
            <person name="Blankenburg K."/>
            <person name="Forbes L."/>
            <person name="Fu Q."/>
            <person name="Gubbala S."/>
            <person name="Hirani K."/>
            <person name="Jayaseelan J.C."/>
            <person name="Lara F."/>
            <person name="Munidasa M."/>
            <person name="Palculict T."/>
            <person name="Patil S."/>
            <person name="Pu L.-L."/>
            <person name="Saada N."/>
            <person name="Tang L."/>
            <person name="Weissenberger G."/>
            <person name="Zhu Y."/>
            <person name="Hemphill L."/>
            <person name="Shang Y."/>
            <person name="Youmans B."/>
            <person name="Ayvaz T."/>
            <person name="Ross M."/>
            <person name="Santibanez J."/>
            <person name="Aqrawi P."/>
            <person name="Gross S."/>
            <person name="Joshi V."/>
            <person name="Fowler G."/>
            <person name="Nazareth L."/>
            <person name="Reid J."/>
            <person name="Worley K."/>
            <person name="Petrosino J."/>
            <person name="Highlander S."/>
            <person name="Gibbs R."/>
        </authorList>
    </citation>
    <scope>NUCLEOTIDE SEQUENCE [LARGE SCALE GENOMIC DNA]</scope>
    <source>
        <strain evidence="1 2">ATCC 12755</strain>
    </source>
</reference>